<evidence type="ECO:0000256" key="1">
    <source>
        <dbReference type="SAM" id="Phobius"/>
    </source>
</evidence>
<proteinExistence type="predicted"/>
<accession>A0A0E9S5C0</accession>
<dbReference type="AlphaFoldDB" id="A0A0E9S5C0"/>
<keyword evidence="1" id="KW-1133">Transmembrane helix</keyword>
<keyword evidence="1" id="KW-0812">Transmembrane</keyword>
<evidence type="ECO:0000313" key="2">
    <source>
        <dbReference type="EMBL" id="JAH36392.1"/>
    </source>
</evidence>
<organism evidence="2">
    <name type="scientific">Anguilla anguilla</name>
    <name type="common">European freshwater eel</name>
    <name type="synonym">Muraena anguilla</name>
    <dbReference type="NCBI Taxonomy" id="7936"/>
    <lineage>
        <taxon>Eukaryota</taxon>
        <taxon>Metazoa</taxon>
        <taxon>Chordata</taxon>
        <taxon>Craniata</taxon>
        <taxon>Vertebrata</taxon>
        <taxon>Euteleostomi</taxon>
        <taxon>Actinopterygii</taxon>
        <taxon>Neopterygii</taxon>
        <taxon>Teleostei</taxon>
        <taxon>Anguilliformes</taxon>
        <taxon>Anguillidae</taxon>
        <taxon>Anguilla</taxon>
    </lineage>
</organism>
<dbReference type="EMBL" id="GBXM01072185">
    <property type="protein sequence ID" value="JAH36392.1"/>
    <property type="molecule type" value="Transcribed_RNA"/>
</dbReference>
<sequence length="66" mass="7449">MQSECTLCLCCFSFVVDVVVVVVFNVGVFLLLVLCFLFSVANSYIFSFVCMKFEKKSAIHLFLIGH</sequence>
<feature type="transmembrane region" description="Helical" evidence="1">
    <location>
        <begin position="7"/>
        <end position="24"/>
    </location>
</feature>
<protein>
    <submittedName>
        <fullName evidence="2">Uncharacterized protein</fullName>
    </submittedName>
</protein>
<name>A0A0E9S5C0_ANGAN</name>
<reference evidence="2" key="2">
    <citation type="journal article" date="2015" name="Fish Shellfish Immunol.">
        <title>Early steps in the European eel (Anguilla anguilla)-Vibrio vulnificus interaction in the gills: Role of the RtxA13 toxin.</title>
        <authorList>
            <person name="Callol A."/>
            <person name="Pajuelo D."/>
            <person name="Ebbesson L."/>
            <person name="Teles M."/>
            <person name="MacKenzie S."/>
            <person name="Amaro C."/>
        </authorList>
    </citation>
    <scope>NUCLEOTIDE SEQUENCE</scope>
</reference>
<feature type="transmembrane region" description="Helical" evidence="1">
    <location>
        <begin position="30"/>
        <end position="51"/>
    </location>
</feature>
<reference evidence="2" key="1">
    <citation type="submission" date="2014-11" db="EMBL/GenBank/DDBJ databases">
        <authorList>
            <person name="Amaro Gonzalez C."/>
        </authorList>
    </citation>
    <scope>NUCLEOTIDE SEQUENCE</scope>
</reference>
<keyword evidence="1" id="KW-0472">Membrane</keyword>